<sequence length="567" mass="59896">MSLPFNGLGSSNYHAPTDTVSPLEPVKLDERKEVHVGSLGLGTALAVAYDLYSDSNQMASHHIYSPQLGGFISLSAVKSSGAQVPQHLASYVRTATGSAEPQYAMYPTQNNYHSSYPPNTLWAAHQADSYLTPIVVSSSTTASTPSCPTRPFAVVSDNGKFRLTATPLHKQPDGSNIVYVDSNAPSSVSTASIVVDGGAITTSSATLPFDPTQVASSTSTHVPTVPTPSTCSAFPCMVSVPNHQDGFTSQYHHPSNNTAIATNSVEQVAAPTKSGGESNSISADDSLYEISEEEMREIDASLANNPDVMASRQWKYYTETNEWTRATCALMACLFTRDQMANSTVLGRGGSQRARLPSNLVAYVVGTIRKRFNKPAAAVRARMAQKCKDERRFGRLTVTGSGTVYSVDGQDHNGGSGLVAAVTGKSAIVGTGGGSSRKARKRSAANLNSSPSVRLTKSSNCSTPPSEFASTPGYQPTAYNDDACSSTTDSNQLPPLALSPSMDPDHELYIRSSDDCLHLPTVSIPQSSGHTLSMMLMVPGMDTIQPSSTGDTTILSANHLPPPELAS</sequence>
<accession>A0A075A2X8</accession>
<gene>
    <name evidence="3" type="ORF">T265_15021</name>
</gene>
<feature type="compositionally biased region" description="Polar residues" evidence="1">
    <location>
        <begin position="8"/>
        <end position="20"/>
    </location>
</feature>
<feature type="compositionally biased region" description="Polar residues" evidence="1">
    <location>
        <begin position="544"/>
        <end position="556"/>
    </location>
</feature>
<organism evidence="3 4">
    <name type="scientific">Opisthorchis viverrini</name>
    <name type="common">Southeast Asian liver fluke</name>
    <dbReference type="NCBI Taxonomy" id="6198"/>
    <lineage>
        <taxon>Eukaryota</taxon>
        <taxon>Metazoa</taxon>
        <taxon>Spiralia</taxon>
        <taxon>Lophotrochozoa</taxon>
        <taxon>Platyhelminthes</taxon>
        <taxon>Trematoda</taxon>
        <taxon>Digenea</taxon>
        <taxon>Opisthorchiida</taxon>
        <taxon>Opisthorchiata</taxon>
        <taxon>Opisthorchiidae</taxon>
        <taxon>Opisthorchis</taxon>
    </lineage>
</organism>
<evidence type="ECO:0000256" key="1">
    <source>
        <dbReference type="SAM" id="MobiDB-lite"/>
    </source>
</evidence>
<dbReference type="InterPro" id="IPR018379">
    <property type="entry name" value="BEN_domain"/>
</dbReference>
<evidence type="ECO:0000313" key="4">
    <source>
        <dbReference type="Proteomes" id="UP000054324"/>
    </source>
</evidence>
<evidence type="ECO:0000259" key="2">
    <source>
        <dbReference type="SMART" id="SM01025"/>
    </source>
</evidence>
<dbReference type="SMART" id="SM01025">
    <property type="entry name" value="BEN"/>
    <property type="match status" value="1"/>
</dbReference>
<feature type="region of interest" description="Disordered" evidence="1">
    <location>
        <begin position="1"/>
        <end position="21"/>
    </location>
</feature>
<feature type="domain" description="BEN" evidence="2">
    <location>
        <begin position="324"/>
        <end position="394"/>
    </location>
</feature>
<feature type="region of interest" description="Disordered" evidence="1">
    <location>
        <begin position="543"/>
        <end position="567"/>
    </location>
</feature>
<dbReference type="KEGG" id="ovi:T265_15021"/>
<dbReference type="OrthoDB" id="6287175at2759"/>
<dbReference type="Gene3D" id="1.10.10.2590">
    <property type="entry name" value="BEN domain"/>
    <property type="match status" value="1"/>
</dbReference>
<reference evidence="3 4" key="1">
    <citation type="submission" date="2013-11" db="EMBL/GenBank/DDBJ databases">
        <title>Opisthorchis viverrini - life in the bile duct.</title>
        <authorList>
            <person name="Young N.D."/>
            <person name="Nagarajan N."/>
            <person name="Lin S.J."/>
            <person name="Korhonen P.K."/>
            <person name="Jex A.R."/>
            <person name="Hall R.S."/>
            <person name="Safavi-Hemami H."/>
            <person name="Kaewkong W."/>
            <person name="Bertrand D."/>
            <person name="Gao S."/>
            <person name="Seet Q."/>
            <person name="Wongkham S."/>
            <person name="Teh B.T."/>
            <person name="Wongkham C."/>
            <person name="Intapan P.M."/>
            <person name="Maleewong W."/>
            <person name="Yang X."/>
            <person name="Hu M."/>
            <person name="Wang Z."/>
            <person name="Hofmann A."/>
            <person name="Sternberg P.W."/>
            <person name="Tan P."/>
            <person name="Wang J."/>
            <person name="Gasser R.B."/>
        </authorList>
    </citation>
    <scope>NUCLEOTIDE SEQUENCE [LARGE SCALE GENOMIC DNA]</scope>
</reference>
<keyword evidence="4" id="KW-1185">Reference proteome</keyword>
<dbReference type="GeneID" id="20329187"/>
<dbReference type="GO" id="GO:0003677">
    <property type="term" value="F:DNA binding"/>
    <property type="evidence" value="ECO:0007669"/>
    <property type="project" value="InterPro"/>
</dbReference>
<dbReference type="CTD" id="20329187"/>
<feature type="region of interest" description="Disordered" evidence="1">
    <location>
        <begin position="429"/>
        <end position="505"/>
    </location>
</feature>
<dbReference type="EMBL" id="KL596944">
    <property type="protein sequence ID" value="KER21734.1"/>
    <property type="molecule type" value="Genomic_DNA"/>
</dbReference>
<protein>
    <recommendedName>
        <fullName evidence="2">BEN domain-containing protein</fullName>
    </recommendedName>
</protein>
<name>A0A075A2X8_OPIVI</name>
<evidence type="ECO:0000313" key="3">
    <source>
        <dbReference type="EMBL" id="KER21734.1"/>
    </source>
</evidence>
<feature type="compositionally biased region" description="Polar residues" evidence="1">
    <location>
        <begin position="445"/>
        <end position="493"/>
    </location>
</feature>
<dbReference type="Proteomes" id="UP000054324">
    <property type="component" value="Unassembled WGS sequence"/>
</dbReference>
<dbReference type="AlphaFoldDB" id="A0A075A2X8"/>
<dbReference type="RefSeq" id="XP_009174518.1">
    <property type="nucleotide sequence ID" value="XM_009176254.1"/>
</dbReference>
<proteinExistence type="predicted"/>